<dbReference type="SFLD" id="SFLDS00019">
    <property type="entry name" value="Glutathione_Transferase_(cytos"/>
    <property type="match status" value="1"/>
</dbReference>
<comment type="subunit">
    <text evidence="1">Homodimer.</text>
</comment>
<evidence type="ECO:0000256" key="1">
    <source>
        <dbReference type="ARBA" id="ARBA00011738"/>
    </source>
</evidence>
<dbReference type="Gene3D" id="1.20.1050.10">
    <property type="match status" value="1"/>
</dbReference>
<dbReference type="GO" id="GO:0004364">
    <property type="term" value="F:glutathione transferase activity"/>
    <property type="evidence" value="ECO:0007669"/>
    <property type="project" value="TreeGrafter"/>
</dbReference>
<dbReference type="PROSITE" id="PS50405">
    <property type="entry name" value="GST_CTER"/>
    <property type="match status" value="1"/>
</dbReference>
<evidence type="ECO:0000313" key="4">
    <source>
        <dbReference type="EMBL" id="GGF75895.1"/>
    </source>
</evidence>
<dbReference type="InterPro" id="IPR036282">
    <property type="entry name" value="Glutathione-S-Trfase_C_sf"/>
</dbReference>
<comment type="caution">
    <text evidence="4">The sequence shown here is derived from an EMBL/GenBank/DDBJ whole genome shotgun (WGS) entry which is preliminary data.</text>
</comment>
<dbReference type="EMBL" id="BMCT01000006">
    <property type="protein sequence ID" value="GGF75895.1"/>
    <property type="molecule type" value="Genomic_DNA"/>
</dbReference>
<dbReference type="InterPro" id="IPR036249">
    <property type="entry name" value="Thioredoxin-like_sf"/>
</dbReference>
<evidence type="ECO:0000259" key="3">
    <source>
        <dbReference type="PROSITE" id="PS50405"/>
    </source>
</evidence>
<evidence type="ECO:0000313" key="5">
    <source>
        <dbReference type="Proteomes" id="UP000606044"/>
    </source>
</evidence>
<dbReference type="PANTHER" id="PTHR43969">
    <property type="entry name" value="GLUTATHIONE S TRANSFERASE D10, ISOFORM A-RELATED"/>
    <property type="match status" value="1"/>
</dbReference>
<proteinExistence type="predicted"/>
<dbReference type="SUPFAM" id="SSF47616">
    <property type="entry name" value="GST C-terminal domain-like"/>
    <property type="match status" value="1"/>
</dbReference>
<dbReference type="GO" id="GO:0006749">
    <property type="term" value="P:glutathione metabolic process"/>
    <property type="evidence" value="ECO:0007669"/>
    <property type="project" value="TreeGrafter"/>
</dbReference>
<sequence length="229" mass="26062">MQLYHHPFCPHSRFVRLLLAEYGIEPELVEVRVWERKPEFLALNPSGETPVMVEEHVPSAPGAAIIAEYLDETRGLALGDRRLLPHAPLERIEVRRLVQWFHEKMFLDVTEPLVRERIYKRYMKSDQGGGPPDATALRAARANIRYHLKYIGWLAKARNWLAGDRLSHADLAAAAHLSAADYLGDVPWDVDEDARAWYARVKSRPTFRGILADSIPGMPPSATYADLDF</sequence>
<dbReference type="Proteomes" id="UP000606044">
    <property type="component" value="Unassembled WGS sequence"/>
</dbReference>
<dbReference type="AlphaFoldDB" id="A0A917FG36"/>
<dbReference type="InterPro" id="IPR040079">
    <property type="entry name" value="Glutathione_S-Trfase"/>
</dbReference>
<feature type="domain" description="GST N-terminal" evidence="2">
    <location>
        <begin position="1"/>
        <end position="78"/>
    </location>
</feature>
<dbReference type="Pfam" id="PF13417">
    <property type="entry name" value="GST_N_3"/>
    <property type="match status" value="1"/>
</dbReference>
<dbReference type="PANTHER" id="PTHR43969:SF9">
    <property type="entry name" value="GLUTATHIONE S TRANSFERASE D10, ISOFORM A-RELATED"/>
    <property type="match status" value="1"/>
</dbReference>
<dbReference type="CDD" id="cd00570">
    <property type="entry name" value="GST_N_family"/>
    <property type="match status" value="1"/>
</dbReference>
<dbReference type="PROSITE" id="PS50404">
    <property type="entry name" value="GST_NTER"/>
    <property type="match status" value="1"/>
</dbReference>
<dbReference type="RefSeq" id="WP_188581837.1">
    <property type="nucleotide sequence ID" value="NZ_BMCT01000006.1"/>
</dbReference>
<organism evidence="4 5">
    <name type="scientific">Azorhizobium oxalatiphilum</name>
    <dbReference type="NCBI Taxonomy" id="980631"/>
    <lineage>
        <taxon>Bacteria</taxon>
        <taxon>Pseudomonadati</taxon>
        <taxon>Pseudomonadota</taxon>
        <taxon>Alphaproteobacteria</taxon>
        <taxon>Hyphomicrobiales</taxon>
        <taxon>Xanthobacteraceae</taxon>
        <taxon>Azorhizobium</taxon>
    </lineage>
</organism>
<dbReference type="Gene3D" id="3.40.30.10">
    <property type="entry name" value="Glutaredoxin"/>
    <property type="match status" value="1"/>
</dbReference>
<reference evidence="4" key="2">
    <citation type="submission" date="2020-09" db="EMBL/GenBank/DDBJ databases">
        <authorList>
            <person name="Sun Q."/>
            <person name="Sedlacek I."/>
        </authorList>
    </citation>
    <scope>NUCLEOTIDE SEQUENCE</scope>
    <source>
        <strain evidence="4">CCM 7897</strain>
    </source>
</reference>
<reference evidence="4" key="1">
    <citation type="journal article" date="2014" name="Int. J. Syst. Evol. Microbiol.">
        <title>Complete genome sequence of Corynebacterium casei LMG S-19264T (=DSM 44701T), isolated from a smear-ripened cheese.</title>
        <authorList>
            <consortium name="US DOE Joint Genome Institute (JGI-PGF)"/>
            <person name="Walter F."/>
            <person name="Albersmeier A."/>
            <person name="Kalinowski J."/>
            <person name="Ruckert C."/>
        </authorList>
    </citation>
    <scope>NUCLEOTIDE SEQUENCE</scope>
    <source>
        <strain evidence="4">CCM 7897</strain>
    </source>
</reference>
<keyword evidence="5" id="KW-1185">Reference proteome</keyword>
<protein>
    <submittedName>
        <fullName evidence="4">Glutathione S-transferase</fullName>
    </submittedName>
</protein>
<dbReference type="SUPFAM" id="SSF52833">
    <property type="entry name" value="Thioredoxin-like"/>
    <property type="match status" value="1"/>
</dbReference>
<dbReference type="InterPro" id="IPR010987">
    <property type="entry name" value="Glutathione-S-Trfase_C-like"/>
</dbReference>
<accession>A0A917FG36</accession>
<dbReference type="InterPro" id="IPR004045">
    <property type="entry name" value="Glutathione_S-Trfase_N"/>
</dbReference>
<evidence type="ECO:0000259" key="2">
    <source>
        <dbReference type="PROSITE" id="PS50404"/>
    </source>
</evidence>
<name>A0A917FG36_9HYPH</name>
<feature type="domain" description="GST C-terminal" evidence="3">
    <location>
        <begin position="87"/>
        <end position="220"/>
    </location>
</feature>
<gene>
    <name evidence="4" type="ORF">GCM10007301_39840</name>
</gene>